<organism evidence="1 2">
    <name type="scientific">Gluconobacter oxydans (strain 621H)</name>
    <name type="common">Gluconobacter suboxydans</name>
    <dbReference type="NCBI Taxonomy" id="290633"/>
    <lineage>
        <taxon>Bacteria</taxon>
        <taxon>Pseudomonadati</taxon>
        <taxon>Pseudomonadota</taxon>
        <taxon>Alphaproteobacteria</taxon>
        <taxon>Acetobacterales</taxon>
        <taxon>Acetobacteraceae</taxon>
        <taxon>Gluconobacter</taxon>
    </lineage>
</organism>
<dbReference type="Proteomes" id="UP000006375">
    <property type="component" value="Chromosome"/>
</dbReference>
<dbReference type="EMBL" id="CP000009">
    <property type="protein sequence ID" value="AAW62098.1"/>
    <property type="molecule type" value="Genomic_DNA"/>
</dbReference>
<accession>Q5FNE9</accession>
<keyword evidence="2" id="KW-1185">Reference proteome</keyword>
<gene>
    <name evidence="1" type="ordered locus">GOX2366</name>
</gene>
<dbReference type="HOGENOM" id="CLU_1358829_0_0_5"/>
<evidence type="ECO:0000313" key="2">
    <source>
        <dbReference type="Proteomes" id="UP000006375"/>
    </source>
</evidence>
<proteinExistence type="predicted"/>
<dbReference type="AlphaFoldDB" id="Q5FNE9"/>
<dbReference type="RefSeq" id="WP_011253868.1">
    <property type="nucleotide sequence ID" value="NC_006677.1"/>
</dbReference>
<evidence type="ECO:0000313" key="1">
    <source>
        <dbReference type="EMBL" id="AAW62098.1"/>
    </source>
</evidence>
<name>Q5FNE9_GLUOX</name>
<dbReference type="KEGG" id="gox:GOX2366"/>
<reference evidence="1 2" key="1">
    <citation type="journal article" date="2005" name="Nat. Biotechnol.">
        <title>Complete genome sequence of the acetic acid bacterium Gluconobacter oxydans.</title>
        <authorList>
            <person name="Prust C."/>
            <person name="Hoffmeister M."/>
            <person name="Liesegang H."/>
            <person name="Wiezer A."/>
            <person name="Fricke W.F."/>
            <person name="Ehrenreich A."/>
            <person name="Gottschalk G."/>
            <person name="Deppenmeier U."/>
        </authorList>
    </citation>
    <scope>NUCLEOTIDE SEQUENCE [LARGE SCALE GENOMIC DNA]</scope>
    <source>
        <strain evidence="1 2">621H</strain>
    </source>
</reference>
<sequence length="201" mass="23148">MLDSLYNIEFSKKGQCYAYKISMKFFRSSLDKAIKSIDSKPEENDNAPRNLLGRILGASIEFFNTVLAYEAIATVRKAFIIQAYHNWEKFVCKCFSQTFPSEKVPRGFDDLSKAAERMGFILHPELNLVSDLSNVLKHDSKKSCERLLSEWPKLFSPDPEILSKELDDEDINWTSNIKIDDKWIDKIFSILEKSGPPENPQ</sequence>
<dbReference type="STRING" id="290633.GOX2366"/>
<protein>
    <submittedName>
        <fullName evidence="1">Uncharacterized protein</fullName>
    </submittedName>
</protein>